<feature type="domain" description="RmlD-like substrate binding" evidence="7">
    <location>
        <begin position="3"/>
        <end position="282"/>
    </location>
</feature>
<evidence type="ECO:0000256" key="6">
    <source>
        <dbReference type="RuleBase" id="RU364082"/>
    </source>
</evidence>
<reference evidence="8 9" key="1">
    <citation type="submission" date="2018-10" db="EMBL/GenBank/DDBJ databases">
        <authorList>
            <person name="Chen X."/>
        </authorList>
    </citation>
    <scope>NUCLEOTIDE SEQUENCE [LARGE SCALE GENOMIC DNA]</scope>
    <source>
        <strain evidence="8 9">YIM 102668</strain>
    </source>
</reference>
<dbReference type="GO" id="GO:0005829">
    <property type="term" value="C:cytosol"/>
    <property type="evidence" value="ECO:0007669"/>
    <property type="project" value="TreeGrafter"/>
</dbReference>
<comment type="similarity">
    <text evidence="2 6">Belongs to the dTDP-4-dehydrorhamnose reductase family.</text>
</comment>
<dbReference type="EC" id="1.1.1.133" evidence="3 6"/>
<keyword evidence="6" id="KW-0521">NADP</keyword>
<comment type="function">
    <text evidence="6">Catalyzes the reduction of dTDP-6-deoxy-L-lyxo-4-hexulose to yield dTDP-L-rhamnose.</text>
</comment>
<comment type="catalytic activity">
    <reaction evidence="5">
        <text>dTDP-beta-L-rhamnose + NADP(+) = dTDP-4-dehydro-beta-L-rhamnose + NADPH + H(+)</text>
        <dbReference type="Rhea" id="RHEA:21796"/>
        <dbReference type="ChEBI" id="CHEBI:15378"/>
        <dbReference type="ChEBI" id="CHEBI:57510"/>
        <dbReference type="ChEBI" id="CHEBI:57783"/>
        <dbReference type="ChEBI" id="CHEBI:58349"/>
        <dbReference type="ChEBI" id="CHEBI:62830"/>
        <dbReference type="EC" id="1.1.1.133"/>
    </reaction>
</comment>
<proteinExistence type="inferred from homology"/>
<keyword evidence="9" id="KW-1185">Reference proteome</keyword>
<evidence type="ECO:0000313" key="9">
    <source>
        <dbReference type="Proteomes" id="UP000275348"/>
    </source>
</evidence>
<evidence type="ECO:0000256" key="5">
    <source>
        <dbReference type="ARBA" id="ARBA00048200"/>
    </source>
</evidence>
<dbReference type="GO" id="GO:0019305">
    <property type="term" value="P:dTDP-rhamnose biosynthetic process"/>
    <property type="evidence" value="ECO:0007669"/>
    <property type="project" value="UniProtKB-UniPathway"/>
</dbReference>
<comment type="pathway">
    <text evidence="1 6">Carbohydrate biosynthesis; dTDP-L-rhamnose biosynthesis.</text>
</comment>
<evidence type="ECO:0000256" key="3">
    <source>
        <dbReference type="ARBA" id="ARBA00012929"/>
    </source>
</evidence>
<dbReference type="Pfam" id="PF04321">
    <property type="entry name" value="RmlD_sub_bind"/>
    <property type="match status" value="1"/>
</dbReference>
<dbReference type="InterPro" id="IPR036291">
    <property type="entry name" value="NAD(P)-bd_dom_sf"/>
</dbReference>
<dbReference type="Gene3D" id="3.90.25.10">
    <property type="entry name" value="UDP-galactose 4-epimerase, domain 1"/>
    <property type="match status" value="1"/>
</dbReference>
<dbReference type="Proteomes" id="UP000275348">
    <property type="component" value="Unassembled WGS sequence"/>
</dbReference>
<dbReference type="InterPro" id="IPR029903">
    <property type="entry name" value="RmlD-like-bd"/>
</dbReference>
<sequence>MKRILVTGANGQLGQSIKEVSNNYNQLDFVFVSRTELDITNNDLVVSYFNENKFDAVVNCAAYTAVDLAESDIDNARLVNATATKNLAEATAKADIPFIHLSTDYVFDGTVSTPRLESDQVNPIGVYGQTKLEGEQLALETNPKTIIIRTAWVYSKYAKNFVKTMLWLFNEKEEIGVINDQIGSPTNAVDLADAIAQILSKDELTYGIYNYSNEGECSWFDFASKIKELTNSSIKINPIPTTSYPTPAKRPAYSLLDKTKIKQTYAIEIPNWEDSLAKELKAMV</sequence>
<evidence type="ECO:0000256" key="2">
    <source>
        <dbReference type="ARBA" id="ARBA00010944"/>
    </source>
</evidence>
<gene>
    <name evidence="8" type="primary">rfbD</name>
    <name evidence="8" type="ORF">EAH69_06855</name>
</gene>
<evidence type="ECO:0000313" key="8">
    <source>
        <dbReference type="EMBL" id="RLZ10503.1"/>
    </source>
</evidence>
<dbReference type="NCBIfam" id="TIGR01214">
    <property type="entry name" value="rmlD"/>
    <property type="match status" value="1"/>
</dbReference>
<dbReference type="PANTHER" id="PTHR10491">
    <property type="entry name" value="DTDP-4-DEHYDRORHAMNOSE REDUCTASE"/>
    <property type="match status" value="1"/>
</dbReference>
<dbReference type="PANTHER" id="PTHR10491:SF4">
    <property type="entry name" value="METHIONINE ADENOSYLTRANSFERASE 2 SUBUNIT BETA"/>
    <property type="match status" value="1"/>
</dbReference>
<dbReference type="EMBL" id="RDOJ01000007">
    <property type="protein sequence ID" value="RLZ10503.1"/>
    <property type="molecule type" value="Genomic_DNA"/>
</dbReference>
<protein>
    <recommendedName>
        <fullName evidence="4 6">dTDP-4-dehydrorhamnose reductase</fullName>
        <ecNumber evidence="3 6">1.1.1.133</ecNumber>
    </recommendedName>
</protein>
<evidence type="ECO:0000259" key="7">
    <source>
        <dbReference type="Pfam" id="PF04321"/>
    </source>
</evidence>
<dbReference type="InterPro" id="IPR005913">
    <property type="entry name" value="dTDP_dehydrorham_reduct"/>
</dbReference>
<accession>A0A3L9MCV9</accession>
<dbReference type="OrthoDB" id="9803892at2"/>
<name>A0A3L9MCV9_9FLAO</name>
<dbReference type="UniPathway" id="UPA00124"/>
<dbReference type="Gene3D" id="3.40.50.720">
    <property type="entry name" value="NAD(P)-binding Rossmann-like Domain"/>
    <property type="match status" value="1"/>
</dbReference>
<organism evidence="8 9">
    <name type="scientific">Faecalibacter macacae</name>
    <dbReference type="NCBI Taxonomy" id="1859289"/>
    <lineage>
        <taxon>Bacteria</taxon>
        <taxon>Pseudomonadati</taxon>
        <taxon>Bacteroidota</taxon>
        <taxon>Flavobacteriia</taxon>
        <taxon>Flavobacteriales</taxon>
        <taxon>Weeksellaceae</taxon>
        <taxon>Faecalibacter</taxon>
    </lineage>
</organism>
<comment type="caution">
    <text evidence="8">The sequence shown here is derived from an EMBL/GenBank/DDBJ whole genome shotgun (WGS) entry which is preliminary data.</text>
</comment>
<dbReference type="AlphaFoldDB" id="A0A3L9MCV9"/>
<dbReference type="SUPFAM" id="SSF51735">
    <property type="entry name" value="NAD(P)-binding Rossmann-fold domains"/>
    <property type="match status" value="1"/>
</dbReference>
<dbReference type="CDD" id="cd05254">
    <property type="entry name" value="dTDP_HR_like_SDR_e"/>
    <property type="match status" value="1"/>
</dbReference>
<dbReference type="GO" id="GO:0008831">
    <property type="term" value="F:dTDP-4-dehydrorhamnose reductase activity"/>
    <property type="evidence" value="ECO:0007669"/>
    <property type="project" value="UniProtKB-EC"/>
</dbReference>
<evidence type="ECO:0000256" key="1">
    <source>
        <dbReference type="ARBA" id="ARBA00004781"/>
    </source>
</evidence>
<evidence type="ECO:0000256" key="4">
    <source>
        <dbReference type="ARBA" id="ARBA00017099"/>
    </source>
</evidence>
<keyword evidence="6 8" id="KW-0560">Oxidoreductase</keyword>
<dbReference type="RefSeq" id="WP_121934449.1">
    <property type="nucleotide sequence ID" value="NZ_RDOJ01000007.1"/>
</dbReference>